<dbReference type="FunFam" id="1.10.540.10:FF:000026">
    <property type="entry name" value="Acyl-CoA dehydrogenase medium chain"/>
    <property type="match status" value="1"/>
</dbReference>
<dbReference type="PATRIC" id="fig|540747.5.peg.4062"/>
<dbReference type="InterPro" id="IPR006089">
    <property type="entry name" value="Acyl-CoA_DH_CS"/>
</dbReference>
<accession>A0A0T5P1K9</accession>
<dbReference type="FunFam" id="1.20.140.10:FF:000001">
    <property type="entry name" value="Acyl-CoA dehydrogenase"/>
    <property type="match status" value="1"/>
</dbReference>
<dbReference type="Proteomes" id="UP000051401">
    <property type="component" value="Unassembled WGS sequence"/>
</dbReference>
<evidence type="ECO:0000313" key="11">
    <source>
        <dbReference type="EMBL" id="QEW24405.1"/>
    </source>
</evidence>
<dbReference type="Proteomes" id="UP000325785">
    <property type="component" value="Chromosome"/>
</dbReference>
<dbReference type="GO" id="GO:0050660">
    <property type="term" value="F:flavin adenine dinucleotide binding"/>
    <property type="evidence" value="ECO:0007669"/>
    <property type="project" value="InterPro"/>
</dbReference>
<keyword evidence="12" id="KW-1185">Reference proteome</keyword>
<evidence type="ECO:0000256" key="3">
    <source>
        <dbReference type="ARBA" id="ARBA00022630"/>
    </source>
</evidence>
<dbReference type="InterPro" id="IPR013786">
    <property type="entry name" value="AcylCoA_DH/ox_N"/>
</dbReference>
<evidence type="ECO:0000256" key="2">
    <source>
        <dbReference type="ARBA" id="ARBA00009347"/>
    </source>
</evidence>
<dbReference type="AlphaFoldDB" id="A0A0T5P1K9"/>
<dbReference type="EC" id="1.3.99.-" evidence="11"/>
<dbReference type="Pfam" id="PF00441">
    <property type="entry name" value="Acyl-CoA_dh_1"/>
    <property type="match status" value="1"/>
</dbReference>
<dbReference type="EMBL" id="LAXI01000031">
    <property type="protein sequence ID" value="KRS14958.1"/>
    <property type="molecule type" value="Genomic_DNA"/>
</dbReference>
<dbReference type="Gene3D" id="2.40.110.10">
    <property type="entry name" value="Butyryl-CoA Dehydrogenase, subunit A, domain 2"/>
    <property type="match status" value="1"/>
</dbReference>
<comment type="similarity">
    <text evidence="2 6">Belongs to the acyl-CoA dehydrogenase family.</text>
</comment>
<dbReference type="InterPro" id="IPR037069">
    <property type="entry name" value="AcylCoA_DH/ox_N_sf"/>
</dbReference>
<feature type="domain" description="Acyl-CoA dehydrogenase/oxidase N-terminal" evidence="9">
    <location>
        <begin position="179"/>
        <end position="290"/>
    </location>
</feature>
<proteinExistence type="inferred from homology"/>
<evidence type="ECO:0000313" key="13">
    <source>
        <dbReference type="Proteomes" id="UP000325785"/>
    </source>
</evidence>
<organism evidence="10 12">
    <name type="scientific">Roseovarius indicus</name>
    <dbReference type="NCBI Taxonomy" id="540747"/>
    <lineage>
        <taxon>Bacteria</taxon>
        <taxon>Pseudomonadati</taxon>
        <taxon>Pseudomonadota</taxon>
        <taxon>Alphaproteobacteria</taxon>
        <taxon>Rhodobacterales</taxon>
        <taxon>Roseobacteraceae</taxon>
        <taxon>Roseovarius</taxon>
    </lineage>
</organism>
<keyword evidence="3 6" id="KW-0285">Flavoprotein</keyword>
<dbReference type="InterPro" id="IPR009075">
    <property type="entry name" value="AcylCo_DH/oxidase_C"/>
</dbReference>
<evidence type="ECO:0000313" key="12">
    <source>
        <dbReference type="Proteomes" id="UP000051401"/>
    </source>
</evidence>
<keyword evidence="4 6" id="KW-0274">FAD</keyword>
<dbReference type="FunFam" id="2.40.110.10:FF:000015">
    <property type="entry name" value="Acyl-CoA dehydrogenase"/>
    <property type="match status" value="1"/>
</dbReference>
<dbReference type="Gene3D" id="1.10.540.10">
    <property type="entry name" value="Acyl-CoA dehydrogenase/oxidase, N-terminal domain"/>
    <property type="match status" value="1"/>
</dbReference>
<dbReference type="Pfam" id="PF02771">
    <property type="entry name" value="Acyl-CoA_dh_N"/>
    <property type="match status" value="1"/>
</dbReference>
<dbReference type="InterPro" id="IPR006091">
    <property type="entry name" value="Acyl-CoA_Oxase/DH_mid-dom"/>
</dbReference>
<reference evidence="11 13" key="2">
    <citation type="submission" date="2018-08" db="EMBL/GenBank/DDBJ databases">
        <title>Genetic Globetrotter - A new plasmid hitch-hiking vast phylogenetic and geographic distances.</title>
        <authorList>
            <person name="Vollmers J."/>
            <person name="Petersen J."/>
        </authorList>
    </citation>
    <scope>NUCLEOTIDE SEQUENCE [LARGE SCALE GENOMIC DNA]</scope>
    <source>
        <strain evidence="11 13">DSM 26383</strain>
    </source>
</reference>
<sequence length="562" mass="61026">MAHDGQDTVTAAPVILDDLLTLTGAAVAPAAAVLDAAKDSIREMVVVDGRVSSRAVEAHQSASHGLAWLATYVEALRQMQKWAEGLKEAGKFGEVEQLIHQIAFGEYLHQIAGGIPMNQGEVVRLQEMGLGWDALSGFQCSEVQTLMARGNTQSARTRLVELMQERSAETTVGATGLDEELEMIREQFRRFALDKVEPYAHEWHLKDELIPMEIIEELAEMGVFGLTIPENLGGLGLSKASMVVVSEELSRGYIGVGSLGTRSEIAAELILAGGTDDQKSHWLPKIASGEILPTAVFTEPNTGSDLGSLRTRAVKDENGDYTVTGNKTWITHAARTHVMTLLARTDPSTTDYKGLSMFLAEKTPGTDEAPFPTEGMTGGEIEVLGYRGMKEYELGFDNFKVKGENLLGGEEGKGFKQLMETFESARIQTAARAVGVAQSALDIAMRYAIDRKQFGKSLIEFPRVSGKLAMMAVEIMVARQLTYYSAWEKDNGHRCDLEAGMAKLLGARVAWAAADNGLQIHGGNGFALEYSISRVLCDARILNIFEGAAEIQAQVIARRLLG</sequence>
<dbReference type="SUPFAM" id="SSF47203">
    <property type="entry name" value="Acyl-CoA dehydrogenase C-terminal domain-like"/>
    <property type="match status" value="1"/>
</dbReference>
<feature type="domain" description="Acyl-CoA oxidase/dehydrogenase middle" evidence="8">
    <location>
        <begin position="296"/>
        <end position="398"/>
    </location>
</feature>
<dbReference type="EMBL" id="CP031598">
    <property type="protein sequence ID" value="QEW24405.1"/>
    <property type="molecule type" value="Genomic_DNA"/>
</dbReference>
<dbReference type="InterPro" id="IPR046373">
    <property type="entry name" value="Acyl-CoA_Oxase/DH_mid-dom_sf"/>
</dbReference>
<dbReference type="GO" id="GO:0003995">
    <property type="term" value="F:acyl-CoA dehydrogenase activity"/>
    <property type="evidence" value="ECO:0007669"/>
    <property type="project" value="InterPro"/>
</dbReference>
<evidence type="ECO:0000259" key="8">
    <source>
        <dbReference type="Pfam" id="PF02770"/>
    </source>
</evidence>
<dbReference type="KEGG" id="rid:RIdsm_00183"/>
<dbReference type="SUPFAM" id="SSF56645">
    <property type="entry name" value="Acyl-CoA dehydrogenase NM domain-like"/>
    <property type="match status" value="1"/>
</dbReference>
<protein>
    <submittedName>
        <fullName evidence="10">Acyl-CoA dehydrogenase</fullName>
        <ecNumber evidence="11">1.3.99.-</ecNumber>
    </submittedName>
</protein>
<feature type="domain" description="Acyl-CoA dehydrogenase/oxidase C-terminal" evidence="7">
    <location>
        <begin position="412"/>
        <end position="561"/>
    </location>
</feature>
<dbReference type="InterPro" id="IPR036250">
    <property type="entry name" value="AcylCo_DH-like_C"/>
</dbReference>
<dbReference type="PROSITE" id="PS00073">
    <property type="entry name" value="ACYL_COA_DH_2"/>
    <property type="match status" value="1"/>
</dbReference>
<dbReference type="InterPro" id="IPR009100">
    <property type="entry name" value="AcylCoA_DH/oxidase_NM_dom_sf"/>
</dbReference>
<evidence type="ECO:0000256" key="1">
    <source>
        <dbReference type="ARBA" id="ARBA00001974"/>
    </source>
</evidence>
<reference evidence="10 12" key="1">
    <citation type="submission" date="2015-04" db="EMBL/GenBank/DDBJ databases">
        <title>The draft genome sequence of Roseovarius indicus B108T.</title>
        <authorList>
            <person name="Li G."/>
            <person name="Lai Q."/>
            <person name="Shao Z."/>
            <person name="Yan P."/>
        </authorList>
    </citation>
    <scope>NUCLEOTIDE SEQUENCE [LARGE SCALE GENOMIC DNA]</scope>
    <source>
        <strain evidence="10 12">B108</strain>
    </source>
</reference>
<comment type="cofactor">
    <cofactor evidence="1 6">
        <name>FAD</name>
        <dbReference type="ChEBI" id="CHEBI:57692"/>
    </cofactor>
</comment>
<evidence type="ECO:0000256" key="6">
    <source>
        <dbReference type="RuleBase" id="RU362125"/>
    </source>
</evidence>
<keyword evidence="5 6" id="KW-0560">Oxidoreductase</keyword>
<evidence type="ECO:0000313" key="10">
    <source>
        <dbReference type="EMBL" id="KRS14958.1"/>
    </source>
</evidence>
<dbReference type="PANTHER" id="PTHR43884">
    <property type="entry name" value="ACYL-COA DEHYDROGENASE"/>
    <property type="match status" value="1"/>
</dbReference>
<dbReference type="Gene3D" id="1.20.140.10">
    <property type="entry name" value="Butyryl-CoA Dehydrogenase, subunit A, domain 3"/>
    <property type="match status" value="1"/>
</dbReference>
<name>A0A0T5P1K9_9RHOB</name>
<dbReference type="Pfam" id="PF02770">
    <property type="entry name" value="Acyl-CoA_dh_M"/>
    <property type="match status" value="1"/>
</dbReference>
<gene>
    <name evidence="11" type="primary">mmgC_3</name>
    <name evidence="11" type="ORF">RIdsm_00183</name>
    <name evidence="10" type="ORF">XM52_26495</name>
</gene>
<evidence type="ECO:0000256" key="5">
    <source>
        <dbReference type="ARBA" id="ARBA00023002"/>
    </source>
</evidence>
<evidence type="ECO:0000259" key="7">
    <source>
        <dbReference type="Pfam" id="PF00441"/>
    </source>
</evidence>
<dbReference type="PANTHER" id="PTHR43884:SF25">
    <property type="entry name" value="ACYL-COA DEHYDROGENASE YDBM-RELATED"/>
    <property type="match status" value="1"/>
</dbReference>
<dbReference type="OrthoDB" id="9775090at2"/>
<evidence type="ECO:0000256" key="4">
    <source>
        <dbReference type="ARBA" id="ARBA00022827"/>
    </source>
</evidence>
<evidence type="ECO:0000259" key="9">
    <source>
        <dbReference type="Pfam" id="PF02771"/>
    </source>
</evidence>
<dbReference type="STRING" id="540747.SAMN04488031_10218"/>
<dbReference type="RefSeq" id="WP_057821284.1">
    <property type="nucleotide sequence ID" value="NZ_CP031598.1"/>
</dbReference>